<dbReference type="Proteomes" id="UP000023152">
    <property type="component" value="Unassembled WGS sequence"/>
</dbReference>
<evidence type="ECO:0000259" key="9">
    <source>
        <dbReference type="PROSITE" id="PS50067"/>
    </source>
</evidence>
<dbReference type="GO" id="GO:0007052">
    <property type="term" value="P:mitotic spindle organization"/>
    <property type="evidence" value="ECO:0007669"/>
    <property type="project" value="TreeGrafter"/>
</dbReference>
<evidence type="ECO:0000313" key="10">
    <source>
        <dbReference type="EMBL" id="ETO27645.1"/>
    </source>
</evidence>
<feature type="region of interest" description="Disordered" evidence="8">
    <location>
        <begin position="456"/>
        <end position="485"/>
    </location>
</feature>
<evidence type="ECO:0000256" key="4">
    <source>
        <dbReference type="ARBA" id="ARBA00022840"/>
    </source>
</evidence>
<dbReference type="Pfam" id="PF00225">
    <property type="entry name" value="Kinesin"/>
    <property type="match status" value="1"/>
</dbReference>
<comment type="caution">
    <text evidence="6">Lacks conserved residue(s) required for the propagation of feature annotation.</text>
</comment>
<keyword evidence="5 7" id="KW-0175">Coiled coil</keyword>
<dbReference type="InterPro" id="IPR036961">
    <property type="entry name" value="Kinesin_motor_dom_sf"/>
</dbReference>
<dbReference type="SUPFAM" id="SSF52540">
    <property type="entry name" value="P-loop containing nucleoside triphosphate hydrolases"/>
    <property type="match status" value="1"/>
</dbReference>
<dbReference type="GO" id="GO:0005875">
    <property type="term" value="C:microtubule associated complex"/>
    <property type="evidence" value="ECO:0007669"/>
    <property type="project" value="TreeGrafter"/>
</dbReference>
<proteinExistence type="inferred from homology"/>
<dbReference type="AlphaFoldDB" id="X6NMZ9"/>
<keyword evidence="11" id="KW-1185">Reference proteome</keyword>
<dbReference type="GO" id="GO:0005737">
    <property type="term" value="C:cytoplasm"/>
    <property type="evidence" value="ECO:0007669"/>
    <property type="project" value="UniProtKB-SubCell"/>
</dbReference>
<dbReference type="OrthoDB" id="3176171at2759"/>
<evidence type="ECO:0000256" key="7">
    <source>
        <dbReference type="SAM" id="Coils"/>
    </source>
</evidence>
<gene>
    <name evidence="10" type="ORF">RFI_09487</name>
</gene>
<dbReference type="OMA" id="RINYFEI"/>
<keyword evidence="3" id="KW-0547">Nucleotide-binding</keyword>
<feature type="coiled-coil region" evidence="7">
    <location>
        <begin position="112"/>
        <end position="146"/>
    </location>
</feature>
<evidence type="ECO:0000256" key="5">
    <source>
        <dbReference type="ARBA" id="ARBA00023054"/>
    </source>
</evidence>
<evidence type="ECO:0000256" key="8">
    <source>
        <dbReference type="SAM" id="MobiDB-lite"/>
    </source>
</evidence>
<comment type="caution">
    <text evidence="10">The sequence shown here is derived from an EMBL/GenBank/DDBJ whole genome shotgun (WGS) entry which is preliminary data.</text>
</comment>
<dbReference type="GO" id="GO:0007018">
    <property type="term" value="P:microtubule-based movement"/>
    <property type="evidence" value="ECO:0007669"/>
    <property type="project" value="InterPro"/>
</dbReference>
<evidence type="ECO:0000256" key="1">
    <source>
        <dbReference type="ARBA" id="ARBA00004496"/>
    </source>
</evidence>
<feature type="region of interest" description="Disordered" evidence="8">
    <location>
        <begin position="181"/>
        <end position="212"/>
    </location>
</feature>
<feature type="region of interest" description="Disordered" evidence="8">
    <location>
        <begin position="383"/>
        <end position="412"/>
    </location>
</feature>
<dbReference type="GO" id="GO:0005524">
    <property type="term" value="F:ATP binding"/>
    <property type="evidence" value="ECO:0007669"/>
    <property type="project" value="UniProtKB-KW"/>
</dbReference>
<dbReference type="InterPro" id="IPR027640">
    <property type="entry name" value="Kinesin-like_fam"/>
</dbReference>
<dbReference type="Gene3D" id="3.40.850.10">
    <property type="entry name" value="Kinesin motor domain"/>
    <property type="match status" value="1"/>
</dbReference>
<feature type="coiled-coil region" evidence="7">
    <location>
        <begin position="588"/>
        <end position="636"/>
    </location>
</feature>
<dbReference type="InterPro" id="IPR027417">
    <property type="entry name" value="P-loop_NTPase"/>
</dbReference>
<evidence type="ECO:0000256" key="2">
    <source>
        <dbReference type="ARBA" id="ARBA00022490"/>
    </source>
</evidence>
<dbReference type="PANTHER" id="PTHR47969">
    <property type="entry name" value="CHROMOSOME-ASSOCIATED KINESIN KIF4A-RELATED"/>
    <property type="match status" value="1"/>
</dbReference>
<accession>X6NMZ9</accession>
<dbReference type="PROSITE" id="PS50067">
    <property type="entry name" value="KINESIN_MOTOR_2"/>
    <property type="match status" value="1"/>
</dbReference>
<comment type="similarity">
    <text evidence="6">Belongs to the TRAFAC class myosin-kinesin ATPase superfamily. Kinesin family.</text>
</comment>
<keyword evidence="4" id="KW-0067">ATP-binding</keyword>
<evidence type="ECO:0000313" key="11">
    <source>
        <dbReference type="Proteomes" id="UP000023152"/>
    </source>
</evidence>
<feature type="compositionally biased region" description="Basic and acidic residues" evidence="8">
    <location>
        <begin position="181"/>
        <end position="190"/>
    </location>
</feature>
<evidence type="ECO:0000256" key="6">
    <source>
        <dbReference type="PROSITE-ProRule" id="PRU00283"/>
    </source>
</evidence>
<name>X6NMZ9_RETFI</name>
<dbReference type="PANTHER" id="PTHR47969:SF15">
    <property type="entry name" value="CHROMOSOME-ASSOCIATED KINESIN KIF4A-RELATED"/>
    <property type="match status" value="1"/>
</dbReference>
<feature type="compositionally biased region" description="Basic and acidic residues" evidence="8">
    <location>
        <begin position="383"/>
        <end position="405"/>
    </location>
</feature>
<comment type="subcellular location">
    <subcellularLocation>
        <location evidence="1">Cytoplasm</location>
    </subcellularLocation>
</comment>
<sequence>YIYVYVSIYTYISGSEDIRKALGDNPESERLKEAIAINSSLTALTTCINDIVHQKKPTHRVHPLTHILKDSLGGNSKATVVVCCSAHTMNRNETIRTLRFAEAAKQVKNKAKINTELGKAAMQNRLKELERENKELNSKVLEMQALLDVVNSQKRQVAIEIGKDHALIGIKDMKQGNARRELPQVDEFRGARVQSITTDDNEEREKSQSLSDGDMDIEEVLNTIEKDDTMLDTQKDETHRRGSTVDTLLQGPDEVTKNLQEAEIQQAKVDLQQKNIELENAKKREEMYQNDLQKYIDQISQLRKQIEQQDVVIKVYLFVLIFLPYNKICTFVDQEQRIAELQLQLEELQNANAALQNEARKAAASGDDDSEKQSLRMEVEKLKKELQDNKKENKESEDQLEKELTKAQNQLQTHRLATQELRKETEQQKITIAELESENAALQKQLHALRTEGINHLQDKKQSNMEDTRQSTGSDPSNKDQKSVVIERTEEEQQLNLSSIELLLYRIAGNDMVDSRMSQEQKIKKVCDMVLALAKEIGDLMDRWLQKSKQQKSNARLRSDKLLFQARSLIAQFTVCNNQLSEYEASNLNAIVHENRTYKKENRDLQKKLADKETEYRILVEKNLKAEEQIKELLQTEETTTLGNQAEYLEENLNQDSSIRGLYAKS</sequence>
<dbReference type="GO" id="GO:0003777">
    <property type="term" value="F:microtubule motor activity"/>
    <property type="evidence" value="ECO:0007669"/>
    <property type="project" value="InterPro"/>
</dbReference>
<organism evidence="10 11">
    <name type="scientific">Reticulomyxa filosa</name>
    <dbReference type="NCBI Taxonomy" id="46433"/>
    <lineage>
        <taxon>Eukaryota</taxon>
        <taxon>Sar</taxon>
        <taxon>Rhizaria</taxon>
        <taxon>Retaria</taxon>
        <taxon>Foraminifera</taxon>
        <taxon>Monothalamids</taxon>
        <taxon>Reticulomyxidae</taxon>
        <taxon>Reticulomyxa</taxon>
    </lineage>
</organism>
<evidence type="ECO:0000256" key="3">
    <source>
        <dbReference type="ARBA" id="ARBA00022741"/>
    </source>
</evidence>
<dbReference type="GO" id="GO:0008017">
    <property type="term" value="F:microtubule binding"/>
    <property type="evidence" value="ECO:0007669"/>
    <property type="project" value="InterPro"/>
</dbReference>
<dbReference type="EMBL" id="ASPP01007127">
    <property type="protein sequence ID" value="ETO27645.1"/>
    <property type="molecule type" value="Genomic_DNA"/>
</dbReference>
<feature type="non-terminal residue" evidence="10">
    <location>
        <position position="1"/>
    </location>
</feature>
<protein>
    <submittedName>
        <fullName evidence="10">Kinesin motor domain containing protein</fullName>
    </submittedName>
</protein>
<dbReference type="GO" id="GO:0051231">
    <property type="term" value="P:spindle elongation"/>
    <property type="evidence" value="ECO:0007669"/>
    <property type="project" value="TreeGrafter"/>
</dbReference>
<dbReference type="InterPro" id="IPR001752">
    <property type="entry name" value="Kinesin_motor_dom"/>
</dbReference>
<keyword evidence="2" id="KW-0963">Cytoplasm</keyword>
<dbReference type="SMART" id="SM00129">
    <property type="entry name" value="KISc"/>
    <property type="match status" value="1"/>
</dbReference>
<reference evidence="10 11" key="1">
    <citation type="journal article" date="2013" name="Curr. Biol.">
        <title>The Genome of the Foraminiferan Reticulomyxa filosa.</title>
        <authorList>
            <person name="Glockner G."/>
            <person name="Hulsmann N."/>
            <person name="Schleicher M."/>
            <person name="Noegel A.A."/>
            <person name="Eichinger L."/>
            <person name="Gallinger C."/>
            <person name="Pawlowski J."/>
            <person name="Sierra R."/>
            <person name="Euteneuer U."/>
            <person name="Pillet L."/>
            <person name="Moustafa A."/>
            <person name="Platzer M."/>
            <person name="Groth M."/>
            <person name="Szafranski K."/>
            <person name="Schliwa M."/>
        </authorList>
    </citation>
    <scope>NUCLEOTIDE SEQUENCE [LARGE SCALE GENOMIC DNA]</scope>
</reference>
<feature type="domain" description="Kinesin motor" evidence="9">
    <location>
        <begin position="1"/>
        <end position="107"/>
    </location>
</feature>
<feature type="compositionally biased region" description="Basic and acidic residues" evidence="8">
    <location>
        <begin position="457"/>
        <end position="469"/>
    </location>
</feature>